<protein>
    <recommendedName>
        <fullName evidence="7">30S ribosomal protein S15</fullName>
    </recommendedName>
</protein>
<dbReference type="PANTHER" id="PTHR23321:SF26">
    <property type="entry name" value="SMALL RIBOSOMAL SUBUNIT PROTEIN US15M"/>
    <property type="match status" value="1"/>
</dbReference>
<organism evidence="5 6">
    <name type="scientific">Trametes pubescens</name>
    <name type="common">White-rot fungus</name>
    <dbReference type="NCBI Taxonomy" id="154538"/>
    <lineage>
        <taxon>Eukaryota</taxon>
        <taxon>Fungi</taxon>
        <taxon>Dikarya</taxon>
        <taxon>Basidiomycota</taxon>
        <taxon>Agaricomycotina</taxon>
        <taxon>Agaricomycetes</taxon>
        <taxon>Polyporales</taxon>
        <taxon>Polyporaceae</taxon>
        <taxon>Trametes</taxon>
    </lineage>
</organism>
<dbReference type="Proteomes" id="UP000184267">
    <property type="component" value="Unassembled WGS sequence"/>
</dbReference>
<dbReference type="InterPro" id="IPR000589">
    <property type="entry name" value="Ribosomal_uS15"/>
</dbReference>
<dbReference type="GO" id="GO:0005737">
    <property type="term" value="C:cytoplasm"/>
    <property type="evidence" value="ECO:0007669"/>
    <property type="project" value="UniProtKB-ARBA"/>
</dbReference>
<dbReference type="GO" id="GO:0006412">
    <property type="term" value="P:translation"/>
    <property type="evidence" value="ECO:0007669"/>
    <property type="project" value="InterPro"/>
</dbReference>
<reference evidence="5 6" key="1">
    <citation type="submission" date="2016-10" db="EMBL/GenBank/DDBJ databases">
        <title>Genome sequence of the basidiomycete white-rot fungus Trametes pubescens.</title>
        <authorList>
            <person name="Makela M.R."/>
            <person name="Granchi Z."/>
            <person name="Peng M."/>
            <person name="De Vries R.P."/>
            <person name="Grigoriev I."/>
            <person name="Riley R."/>
            <person name="Hilden K."/>
        </authorList>
    </citation>
    <scope>NUCLEOTIDE SEQUENCE [LARGE SCALE GENOMIC DNA]</scope>
    <source>
        <strain evidence="5 6">FBCC735</strain>
    </source>
</reference>
<dbReference type="AlphaFoldDB" id="A0A1M2VAF3"/>
<dbReference type="Pfam" id="PF00312">
    <property type="entry name" value="Ribosomal_S15"/>
    <property type="match status" value="1"/>
</dbReference>
<keyword evidence="3 4" id="KW-0687">Ribonucleoprotein</keyword>
<evidence type="ECO:0000313" key="5">
    <source>
        <dbReference type="EMBL" id="OJT04559.1"/>
    </source>
</evidence>
<dbReference type="Gene3D" id="1.10.287.10">
    <property type="entry name" value="S15/NS1, RNA-binding"/>
    <property type="match status" value="1"/>
</dbReference>
<dbReference type="HAMAP" id="MF_01343_B">
    <property type="entry name" value="Ribosomal_uS15_B"/>
    <property type="match status" value="1"/>
</dbReference>
<dbReference type="GO" id="GO:0005840">
    <property type="term" value="C:ribosome"/>
    <property type="evidence" value="ECO:0007669"/>
    <property type="project" value="UniProtKB-KW"/>
</dbReference>
<dbReference type="InterPro" id="IPR005290">
    <property type="entry name" value="Ribosomal_uS15_bac-type"/>
</dbReference>
<dbReference type="GO" id="GO:1990904">
    <property type="term" value="C:ribonucleoprotein complex"/>
    <property type="evidence" value="ECO:0007669"/>
    <property type="project" value="UniProtKB-KW"/>
</dbReference>
<dbReference type="CDD" id="cd00353">
    <property type="entry name" value="Ribosomal_S15p_S13e"/>
    <property type="match status" value="1"/>
</dbReference>
<dbReference type="InterPro" id="IPR009068">
    <property type="entry name" value="uS15_NS1_RNA-bd_sf"/>
</dbReference>
<keyword evidence="6" id="KW-1185">Reference proteome</keyword>
<dbReference type="SUPFAM" id="SSF47060">
    <property type="entry name" value="S15/NS1 RNA-binding domain"/>
    <property type="match status" value="1"/>
</dbReference>
<dbReference type="SMART" id="SM01387">
    <property type="entry name" value="Ribosomal_S15"/>
    <property type="match status" value="1"/>
</dbReference>
<dbReference type="OMA" id="ITHAPGI"/>
<comment type="caution">
    <text evidence="5">The sequence shown here is derived from an EMBL/GenBank/DDBJ whole genome shotgun (WGS) entry which is preliminary data.</text>
</comment>
<sequence>MSARSRRTKQTLKTNIQRREEIQRQAQANRPHVVLGHKSGDDAKWTSSDLANVIITEAAILASPLPGSDYKEGTLQLPEYMNYGVGQAEQEMLFDVLPALTVETQVQLSPKARPGEGSLPPDADALAKIEGVAAKFELYKTGMFAKLIDLRNANARGIAYENRRRIIAAFSEAENPNDTGRPEVQAALATYKIRGVWAHLSRCKKDIVSRRSLRKLIHERAKILRYLKKVDEDRYDRVLERLGLERSAVEGELVV</sequence>
<evidence type="ECO:0008006" key="7">
    <source>
        <dbReference type="Google" id="ProtNLM"/>
    </source>
</evidence>
<dbReference type="STRING" id="154538.A0A1M2VAF3"/>
<dbReference type="EMBL" id="MNAD01001539">
    <property type="protein sequence ID" value="OJT04559.1"/>
    <property type="molecule type" value="Genomic_DNA"/>
</dbReference>
<dbReference type="OrthoDB" id="441444at2759"/>
<comment type="similarity">
    <text evidence="1 4">Belongs to the universal ribosomal protein uS15 family.</text>
</comment>
<proteinExistence type="inferred from homology"/>
<evidence type="ECO:0000256" key="2">
    <source>
        <dbReference type="ARBA" id="ARBA00022980"/>
    </source>
</evidence>
<evidence type="ECO:0000313" key="6">
    <source>
        <dbReference type="Proteomes" id="UP000184267"/>
    </source>
</evidence>
<evidence type="ECO:0000256" key="3">
    <source>
        <dbReference type="ARBA" id="ARBA00023274"/>
    </source>
</evidence>
<accession>A0A1M2VAF3</accession>
<evidence type="ECO:0000256" key="1">
    <source>
        <dbReference type="ARBA" id="ARBA00008434"/>
    </source>
</evidence>
<dbReference type="NCBIfam" id="TIGR00952">
    <property type="entry name" value="S15_bact"/>
    <property type="match status" value="1"/>
</dbReference>
<dbReference type="PROSITE" id="PS00362">
    <property type="entry name" value="RIBOSOMAL_S15"/>
    <property type="match status" value="1"/>
</dbReference>
<keyword evidence="2 4" id="KW-0689">Ribosomal protein</keyword>
<dbReference type="GO" id="GO:0003735">
    <property type="term" value="F:structural constituent of ribosome"/>
    <property type="evidence" value="ECO:0007669"/>
    <property type="project" value="InterPro"/>
</dbReference>
<evidence type="ECO:0000256" key="4">
    <source>
        <dbReference type="RuleBase" id="RU003919"/>
    </source>
</evidence>
<gene>
    <name evidence="5" type="ORF">TRAPUB_4829</name>
</gene>
<dbReference type="PANTHER" id="PTHR23321">
    <property type="entry name" value="RIBOSOMAL PROTEIN S15, BACTERIAL AND ORGANELLAR"/>
    <property type="match status" value="1"/>
</dbReference>
<name>A0A1M2VAF3_TRAPU</name>